<dbReference type="GeneID" id="54983056"/>
<dbReference type="EMBL" id="MF614100">
    <property type="protein sequence ID" value="ATI16451.1"/>
    <property type="molecule type" value="Genomic_DNA"/>
</dbReference>
<reference evidence="3" key="1">
    <citation type="submission" date="2017-08" db="EMBL/GenBank/DDBJ databases">
        <authorList>
            <person name="Zhao F."/>
            <person name="Pan X."/>
            <person name="Tong Y."/>
        </authorList>
    </citation>
    <scope>NUCLEOTIDE SEQUENCE [LARGE SCALE GENOMIC DNA]</scope>
</reference>
<evidence type="ECO:0008006" key="4">
    <source>
        <dbReference type="Google" id="ProtNLM"/>
    </source>
</evidence>
<dbReference type="Proteomes" id="UP000229963">
    <property type="component" value="Segment"/>
</dbReference>
<protein>
    <recommendedName>
        <fullName evidence="4">DUF2842 domain-containing protein</fullName>
    </recommendedName>
</protein>
<evidence type="ECO:0000256" key="1">
    <source>
        <dbReference type="SAM" id="Phobius"/>
    </source>
</evidence>
<evidence type="ECO:0000313" key="2">
    <source>
        <dbReference type="EMBL" id="ATI16451.1"/>
    </source>
</evidence>
<accession>A0A291LBF2</accession>
<keyword evidence="1" id="KW-0812">Transmembrane</keyword>
<keyword evidence="1" id="KW-1133">Transmembrane helix</keyword>
<name>A0A291LBF2_9CAUD</name>
<proteinExistence type="predicted"/>
<organism evidence="2 3">
    <name type="scientific">Klebsiella phage vB_KpnS_IME279</name>
    <dbReference type="NCBI Taxonomy" id="2041211"/>
    <lineage>
        <taxon>Viruses</taxon>
        <taxon>Duplodnaviria</taxon>
        <taxon>Heunggongvirae</taxon>
        <taxon>Uroviricota</taxon>
        <taxon>Caudoviricetes</taxon>
        <taxon>Sortsnevirus</taxon>
        <taxon>Sortsnevirus IME279</taxon>
    </lineage>
</organism>
<dbReference type="RefSeq" id="YP_009792847.1">
    <property type="nucleotide sequence ID" value="NC_047862.1"/>
</dbReference>
<keyword evidence="3" id="KW-1185">Reference proteome</keyword>
<evidence type="ECO:0000313" key="3">
    <source>
        <dbReference type="Proteomes" id="UP000229963"/>
    </source>
</evidence>
<sequence length="57" mass="6731">MMWLALAYYLMVIPWIIDRYGFDQPLGLLGLSVLMWPMIAAPLWFLACDLVRMARRK</sequence>
<feature type="transmembrane region" description="Helical" evidence="1">
    <location>
        <begin position="29"/>
        <end position="51"/>
    </location>
</feature>
<dbReference type="KEGG" id="vg:54983056"/>
<keyword evidence="1" id="KW-0472">Membrane</keyword>